<protein>
    <submittedName>
        <fullName evidence="1">Uncharacterized protein</fullName>
    </submittedName>
</protein>
<gene>
    <name evidence="1" type="ORF">PanWU01x14_224210</name>
</gene>
<comment type="caution">
    <text evidence="1">The sequence shown here is derived from an EMBL/GenBank/DDBJ whole genome shotgun (WGS) entry which is preliminary data.</text>
</comment>
<sequence>MKGRRCHSWQVEDVVTSLEAIVSRLESNLGMLDERVDDLDGCCDDLETEDMKIHSSIKDALGGLEADLRCEIKSLHSEITKVRDLFKREFTNVLLRVNEMGGDLALC</sequence>
<keyword evidence="2" id="KW-1185">Reference proteome</keyword>
<dbReference type="EMBL" id="JXTB01000248">
    <property type="protein sequence ID" value="PON50225.1"/>
    <property type="molecule type" value="Genomic_DNA"/>
</dbReference>
<feature type="non-terminal residue" evidence="1">
    <location>
        <position position="107"/>
    </location>
</feature>
<reference evidence="2" key="1">
    <citation type="submission" date="2016-06" db="EMBL/GenBank/DDBJ databases">
        <title>Parallel loss of symbiosis genes in relatives of nitrogen-fixing non-legume Parasponia.</title>
        <authorList>
            <person name="Van Velzen R."/>
            <person name="Holmer R."/>
            <person name="Bu F."/>
            <person name="Rutten L."/>
            <person name="Van Zeijl A."/>
            <person name="Liu W."/>
            <person name="Santuari L."/>
            <person name="Cao Q."/>
            <person name="Sharma T."/>
            <person name="Shen D."/>
            <person name="Roswanjaya Y."/>
            <person name="Wardhani T."/>
            <person name="Kalhor M.S."/>
            <person name="Jansen J."/>
            <person name="Van den Hoogen J."/>
            <person name="Gungor B."/>
            <person name="Hartog M."/>
            <person name="Hontelez J."/>
            <person name="Verver J."/>
            <person name="Yang W.-C."/>
            <person name="Schijlen E."/>
            <person name="Repin R."/>
            <person name="Schilthuizen M."/>
            <person name="Schranz E."/>
            <person name="Heidstra R."/>
            <person name="Miyata K."/>
            <person name="Fedorova E."/>
            <person name="Kohlen W."/>
            <person name="Bisseling T."/>
            <person name="Smit S."/>
            <person name="Geurts R."/>
        </authorList>
    </citation>
    <scope>NUCLEOTIDE SEQUENCE [LARGE SCALE GENOMIC DNA]</scope>
    <source>
        <strain evidence="2">cv. WU1-14</strain>
    </source>
</reference>
<evidence type="ECO:0000313" key="1">
    <source>
        <dbReference type="EMBL" id="PON50225.1"/>
    </source>
</evidence>
<dbReference type="Proteomes" id="UP000237105">
    <property type="component" value="Unassembled WGS sequence"/>
</dbReference>
<evidence type="ECO:0000313" key="2">
    <source>
        <dbReference type="Proteomes" id="UP000237105"/>
    </source>
</evidence>
<organism evidence="1 2">
    <name type="scientific">Parasponia andersonii</name>
    <name type="common">Sponia andersonii</name>
    <dbReference type="NCBI Taxonomy" id="3476"/>
    <lineage>
        <taxon>Eukaryota</taxon>
        <taxon>Viridiplantae</taxon>
        <taxon>Streptophyta</taxon>
        <taxon>Embryophyta</taxon>
        <taxon>Tracheophyta</taxon>
        <taxon>Spermatophyta</taxon>
        <taxon>Magnoliopsida</taxon>
        <taxon>eudicotyledons</taxon>
        <taxon>Gunneridae</taxon>
        <taxon>Pentapetalae</taxon>
        <taxon>rosids</taxon>
        <taxon>fabids</taxon>
        <taxon>Rosales</taxon>
        <taxon>Cannabaceae</taxon>
        <taxon>Parasponia</taxon>
    </lineage>
</organism>
<name>A0A2P5BN56_PARAD</name>
<accession>A0A2P5BN56</accession>
<proteinExistence type="predicted"/>
<dbReference type="AlphaFoldDB" id="A0A2P5BN56"/>